<evidence type="ECO:0000256" key="6">
    <source>
        <dbReference type="PIRSR" id="PIRSR607702-1"/>
    </source>
</evidence>
<dbReference type="InterPro" id="IPR038596">
    <property type="entry name" value="Janus_sf"/>
</dbReference>
<dbReference type="EMBL" id="OUUW01000005">
    <property type="protein sequence ID" value="SPP80942.1"/>
    <property type="molecule type" value="Genomic_DNA"/>
</dbReference>
<dbReference type="AlphaFoldDB" id="A0A3B0JKT8"/>
<evidence type="ECO:0000256" key="1">
    <source>
        <dbReference type="ARBA" id="ARBA00002508"/>
    </source>
</evidence>
<evidence type="ECO:0000256" key="5">
    <source>
        <dbReference type="ARBA" id="ARBA00068496"/>
    </source>
</evidence>
<dbReference type="OMA" id="MEKLGLC"/>
<comment type="similarity">
    <text evidence="2">Belongs to the janus family.</text>
</comment>
<evidence type="ECO:0000313" key="8">
    <source>
        <dbReference type="Proteomes" id="UP000268350"/>
    </source>
</evidence>
<dbReference type="Proteomes" id="UP000268350">
    <property type="component" value="Unassembled WGS sequence"/>
</dbReference>
<dbReference type="PANTHER" id="PTHR12258:SF5">
    <property type="entry name" value="BCDNA.GH02250-RELATED"/>
    <property type="match status" value="1"/>
</dbReference>
<comment type="function">
    <text evidence="1">JanA and janB regulate somatic sex differentiation.</text>
</comment>
<evidence type="ECO:0000256" key="3">
    <source>
        <dbReference type="ARBA" id="ARBA00022782"/>
    </source>
</evidence>
<reference evidence="8" key="1">
    <citation type="submission" date="2018-01" db="EMBL/GenBank/DDBJ databases">
        <authorList>
            <person name="Alioto T."/>
            <person name="Alioto T."/>
        </authorList>
    </citation>
    <scope>NUCLEOTIDE SEQUENCE [LARGE SCALE GENOMIC DNA]</scope>
</reference>
<dbReference type="GO" id="GO:0005829">
    <property type="term" value="C:cytosol"/>
    <property type="evidence" value="ECO:0007669"/>
    <property type="project" value="TreeGrafter"/>
</dbReference>
<evidence type="ECO:0000313" key="7">
    <source>
        <dbReference type="EMBL" id="SPP80942.1"/>
    </source>
</evidence>
<keyword evidence="8" id="KW-1185">Reference proteome</keyword>
<evidence type="ECO:0000256" key="2">
    <source>
        <dbReference type="ARBA" id="ARBA00010971"/>
    </source>
</evidence>
<dbReference type="OrthoDB" id="10249612at2759"/>
<dbReference type="GO" id="GO:0101006">
    <property type="term" value="F:protein histidine phosphatase activity"/>
    <property type="evidence" value="ECO:0007669"/>
    <property type="project" value="TreeGrafter"/>
</dbReference>
<evidence type="ECO:0000256" key="4">
    <source>
        <dbReference type="ARBA" id="ARBA00022928"/>
    </source>
</evidence>
<dbReference type="SUPFAM" id="SSF143724">
    <property type="entry name" value="PHP14-like"/>
    <property type="match status" value="1"/>
</dbReference>
<sequence length="142" mass="15892">MNYLKYLSPIGRCAKPLIRSYTSPAANLLKVPKVELEDGKMLYLLIMVYMHGDTNNGKTVVRGWNTDSHDGIYDKNVRAMEKLGLCTKCLGGGVIDNNEGAKKMKIHGRCKTFGAANHYKTKDILLSSSKYKDFSITVKKEN</sequence>
<dbReference type="FunFam" id="3.50.20.20:FF:000002">
    <property type="entry name" value="Sex-regulated protein janus-B"/>
    <property type="match status" value="1"/>
</dbReference>
<keyword evidence="3" id="KW-0221">Differentiation</keyword>
<organism evidence="7 8">
    <name type="scientific">Drosophila guanche</name>
    <name type="common">Fruit fly</name>
    <dbReference type="NCBI Taxonomy" id="7266"/>
    <lineage>
        <taxon>Eukaryota</taxon>
        <taxon>Metazoa</taxon>
        <taxon>Ecdysozoa</taxon>
        <taxon>Arthropoda</taxon>
        <taxon>Hexapoda</taxon>
        <taxon>Insecta</taxon>
        <taxon>Pterygota</taxon>
        <taxon>Neoptera</taxon>
        <taxon>Endopterygota</taxon>
        <taxon>Diptera</taxon>
        <taxon>Brachycera</taxon>
        <taxon>Muscomorpha</taxon>
        <taxon>Ephydroidea</taxon>
        <taxon>Drosophilidae</taxon>
        <taxon>Drosophila</taxon>
        <taxon>Sophophora</taxon>
    </lineage>
</organism>
<accession>A0A3B0JKT8</accession>
<feature type="active site" description="Proton acceptor" evidence="6">
    <location>
        <position position="69"/>
    </location>
</feature>
<name>A0A3B0JKT8_DROGU</name>
<protein>
    <recommendedName>
        <fullName evidence="5">Sex-regulated protein janus-B</fullName>
    </recommendedName>
</protein>
<dbReference type="GO" id="GO:0030154">
    <property type="term" value="P:cell differentiation"/>
    <property type="evidence" value="ECO:0007669"/>
    <property type="project" value="UniProtKB-KW"/>
</dbReference>
<dbReference type="Gene3D" id="3.50.20.20">
    <property type="entry name" value="Janus/Ocnus"/>
    <property type="match status" value="1"/>
</dbReference>
<dbReference type="GO" id="GO:0007548">
    <property type="term" value="P:sex differentiation"/>
    <property type="evidence" value="ECO:0007669"/>
    <property type="project" value="UniProtKB-KW"/>
</dbReference>
<dbReference type="STRING" id="7266.A0A3B0JKT8"/>
<dbReference type="PANTHER" id="PTHR12258">
    <property type="entry name" value="JANUS-A/JANUS-B"/>
    <property type="match status" value="1"/>
</dbReference>
<keyword evidence="4" id="KW-0726">Sexual differentiation</keyword>
<gene>
    <name evidence="7" type="ORF">DGUA_6G005907</name>
</gene>
<dbReference type="Pfam" id="PF05005">
    <property type="entry name" value="Ocnus"/>
    <property type="match status" value="1"/>
</dbReference>
<dbReference type="InterPro" id="IPR007702">
    <property type="entry name" value="Janus"/>
</dbReference>
<proteinExistence type="inferred from homology"/>